<dbReference type="AlphaFoldDB" id="G5J910"/>
<dbReference type="PATRIC" id="fig|423471.3.peg.3681"/>
<comment type="caution">
    <text evidence="1">The sequence shown here is derived from an EMBL/GenBank/DDBJ whole genome shotgun (WGS) entry which is preliminary data.</text>
</comment>
<sequence length="80" mass="9439">MKVDFSAYLEAICNNPRYTQWWKTYTVTDVVGKEISNRRGERPFAPTNEIMRSLPGLLDLGLMVQTVPKKYERENREEEK</sequence>
<dbReference type="Proteomes" id="UP000003477">
    <property type="component" value="Unassembled WGS sequence"/>
</dbReference>
<dbReference type="EMBL" id="AESD01000602">
    <property type="protein sequence ID" value="EHJ11325.1"/>
    <property type="molecule type" value="Genomic_DNA"/>
</dbReference>
<dbReference type="GeneID" id="88767417"/>
<name>G5J910_CROWT</name>
<protein>
    <submittedName>
        <fullName evidence="1">Uncharacterized protein</fullName>
    </submittedName>
</protein>
<dbReference type="RefSeq" id="WP_007311909.1">
    <property type="nucleotide sequence ID" value="NZ_AESD01000602.1"/>
</dbReference>
<evidence type="ECO:0000313" key="1">
    <source>
        <dbReference type="EMBL" id="EHJ11325.1"/>
    </source>
</evidence>
<reference evidence="1 2" key="1">
    <citation type="journal article" date="2011" name="Front. Microbiol.">
        <title>Two Strains of Crocosphaera watsonii with Highly Conserved Genomes are Distinguished by Strain-Specific Features.</title>
        <authorList>
            <person name="Bench S.R."/>
            <person name="Ilikchyan I.N."/>
            <person name="Tripp H.J."/>
            <person name="Zehr J.P."/>
        </authorList>
    </citation>
    <scope>NUCLEOTIDE SEQUENCE [LARGE SCALE GENOMIC DNA]</scope>
    <source>
        <strain evidence="1 2">WH 0003</strain>
    </source>
</reference>
<proteinExistence type="predicted"/>
<accession>G5J910</accession>
<gene>
    <name evidence="1" type="ORF">CWATWH0003_3929</name>
</gene>
<evidence type="ECO:0000313" key="2">
    <source>
        <dbReference type="Proteomes" id="UP000003477"/>
    </source>
</evidence>
<organism evidence="1 2">
    <name type="scientific">Crocosphaera watsonii WH 0003</name>
    <dbReference type="NCBI Taxonomy" id="423471"/>
    <lineage>
        <taxon>Bacteria</taxon>
        <taxon>Bacillati</taxon>
        <taxon>Cyanobacteriota</taxon>
        <taxon>Cyanophyceae</taxon>
        <taxon>Oscillatoriophycideae</taxon>
        <taxon>Chroococcales</taxon>
        <taxon>Aphanothecaceae</taxon>
        <taxon>Crocosphaera</taxon>
    </lineage>
</organism>